<dbReference type="Proteomes" id="UP000489600">
    <property type="component" value="Unassembled WGS sequence"/>
</dbReference>
<dbReference type="AlphaFoldDB" id="A0A565C9P6"/>
<evidence type="ECO:0000313" key="2">
    <source>
        <dbReference type="Proteomes" id="UP000489600"/>
    </source>
</evidence>
<organism evidence="1 2">
    <name type="scientific">Arabis nemorensis</name>
    <dbReference type="NCBI Taxonomy" id="586526"/>
    <lineage>
        <taxon>Eukaryota</taxon>
        <taxon>Viridiplantae</taxon>
        <taxon>Streptophyta</taxon>
        <taxon>Embryophyta</taxon>
        <taxon>Tracheophyta</taxon>
        <taxon>Spermatophyta</taxon>
        <taxon>Magnoliopsida</taxon>
        <taxon>eudicotyledons</taxon>
        <taxon>Gunneridae</taxon>
        <taxon>Pentapetalae</taxon>
        <taxon>rosids</taxon>
        <taxon>malvids</taxon>
        <taxon>Brassicales</taxon>
        <taxon>Brassicaceae</taxon>
        <taxon>Arabideae</taxon>
        <taxon>Arabis</taxon>
    </lineage>
</organism>
<sequence>MVCCVVVAKRNTAFPRGGYLLFRSDTCFKSTRFKKIRSEHNTRSNQTRVIPAQIFRVPSSGESGTDLVETSSRWIFSTSASLL</sequence>
<gene>
    <name evidence="1" type="ORF">ANE_LOCUS20827</name>
</gene>
<name>A0A565C9P6_9BRAS</name>
<comment type="caution">
    <text evidence="1">The sequence shown here is derived from an EMBL/GenBank/DDBJ whole genome shotgun (WGS) entry which is preliminary data.</text>
</comment>
<dbReference type="EMBL" id="CABITT030000007">
    <property type="protein sequence ID" value="VVB10383.1"/>
    <property type="molecule type" value="Genomic_DNA"/>
</dbReference>
<reference evidence="1" key="1">
    <citation type="submission" date="2019-07" db="EMBL/GenBank/DDBJ databases">
        <authorList>
            <person name="Dittberner H."/>
        </authorList>
    </citation>
    <scope>NUCLEOTIDE SEQUENCE [LARGE SCALE GENOMIC DNA]</scope>
</reference>
<accession>A0A565C9P6</accession>
<keyword evidence="2" id="KW-1185">Reference proteome</keyword>
<proteinExistence type="predicted"/>
<evidence type="ECO:0000313" key="1">
    <source>
        <dbReference type="EMBL" id="VVB10383.1"/>
    </source>
</evidence>
<protein>
    <submittedName>
        <fullName evidence="1">Uncharacterized protein</fullName>
    </submittedName>
</protein>